<dbReference type="AlphaFoldDB" id="A0A9E5MMB5"/>
<comment type="caution">
    <text evidence="1">The sequence shown here is derived from an EMBL/GenBank/DDBJ whole genome shotgun (WGS) entry which is preliminary data.</text>
</comment>
<dbReference type="InterPro" id="IPR029068">
    <property type="entry name" value="Glyas_Bleomycin-R_OHBP_Dase"/>
</dbReference>
<evidence type="ECO:0000313" key="2">
    <source>
        <dbReference type="Proteomes" id="UP000787472"/>
    </source>
</evidence>
<organism evidence="1 2">
    <name type="scientific">Pseudomaricurvus hydrocarbonicus</name>
    <dbReference type="NCBI Taxonomy" id="1470433"/>
    <lineage>
        <taxon>Bacteria</taxon>
        <taxon>Pseudomonadati</taxon>
        <taxon>Pseudomonadota</taxon>
        <taxon>Gammaproteobacteria</taxon>
        <taxon>Cellvibrionales</taxon>
        <taxon>Cellvibrionaceae</taxon>
        <taxon>Pseudomaricurvus</taxon>
    </lineage>
</organism>
<accession>A0A9E5MMB5</accession>
<dbReference type="Proteomes" id="UP000787472">
    <property type="component" value="Unassembled WGS sequence"/>
</dbReference>
<gene>
    <name evidence="1" type="ORF">G8770_14880</name>
</gene>
<dbReference type="EMBL" id="JAAONZ010000012">
    <property type="protein sequence ID" value="NHO66833.1"/>
    <property type="molecule type" value="Genomic_DNA"/>
</dbReference>
<proteinExistence type="predicted"/>
<sequence length="165" mass="18463">MQNSWVVNDLQQAMRFWTRTAGIGPFFHVQGVTIEEQLYRGMPTQVEAEFALAQAGDIQIELVCQLNDAPSAYRDTIPKGQEGFHHMALYCDDYDVDLASYTKTGTKVAFSGSVGGKRFCYLDTSATLGCMIELIEASSSQAEFFQRIQREASEWDGNNPIRPAF</sequence>
<dbReference type="SUPFAM" id="SSF54593">
    <property type="entry name" value="Glyoxalase/Bleomycin resistance protein/Dihydroxybiphenyl dioxygenase"/>
    <property type="match status" value="1"/>
</dbReference>
<reference evidence="1" key="1">
    <citation type="submission" date="2020-03" db="EMBL/GenBank/DDBJ databases">
        <authorList>
            <person name="Guo F."/>
        </authorList>
    </citation>
    <scope>NUCLEOTIDE SEQUENCE</scope>
    <source>
        <strain evidence="1">JCM 30134</strain>
    </source>
</reference>
<dbReference type="Gene3D" id="3.10.180.10">
    <property type="entry name" value="2,3-Dihydroxybiphenyl 1,2-Dioxygenase, domain 1"/>
    <property type="match status" value="1"/>
</dbReference>
<name>A0A9E5MMB5_9GAMM</name>
<protein>
    <submittedName>
        <fullName evidence="1">VOC family protein</fullName>
    </submittedName>
</protein>
<dbReference type="Pfam" id="PF13669">
    <property type="entry name" value="Glyoxalase_4"/>
    <property type="match status" value="1"/>
</dbReference>
<evidence type="ECO:0000313" key="1">
    <source>
        <dbReference type="EMBL" id="NHO66833.1"/>
    </source>
</evidence>
<keyword evidence="2" id="KW-1185">Reference proteome</keyword>